<gene>
    <name evidence="2" type="ORF">ACFOYY_04125</name>
</gene>
<sequence>MITRKAAVAAAGVLALGGLVYGHPPAQAGTSGLSAPLATCRSYTNDARTIGYGGCTIMDGWERWRLGVRCTTGGADYHSPWQYTSHTKSYRCPGGGRVTGVWTDSES</sequence>
<dbReference type="EMBL" id="JBHSBC010000002">
    <property type="protein sequence ID" value="MFC3979294.1"/>
    <property type="molecule type" value="Genomic_DNA"/>
</dbReference>
<name>A0ABV8EUN6_9ACTN</name>
<organism evidence="2 3">
    <name type="scientific">Streptosporangium jomthongense</name>
    <dbReference type="NCBI Taxonomy" id="1193683"/>
    <lineage>
        <taxon>Bacteria</taxon>
        <taxon>Bacillati</taxon>
        <taxon>Actinomycetota</taxon>
        <taxon>Actinomycetes</taxon>
        <taxon>Streptosporangiales</taxon>
        <taxon>Streptosporangiaceae</taxon>
        <taxon>Streptosporangium</taxon>
    </lineage>
</organism>
<evidence type="ECO:0008006" key="4">
    <source>
        <dbReference type="Google" id="ProtNLM"/>
    </source>
</evidence>
<dbReference type="RefSeq" id="WP_352012003.1">
    <property type="nucleotide sequence ID" value="NZ_JBHSBC010000002.1"/>
</dbReference>
<dbReference type="Proteomes" id="UP001595698">
    <property type="component" value="Unassembled WGS sequence"/>
</dbReference>
<keyword evidence="3" id="KW-1185">Reference proteome</keyword>
<reference evidence="3" key="1">
    <citation type="journal article" date="2019" name="Int. J. Syst. Evol. Microbiol.">
        <title>The Global Catalogue of Microorganisms (GCM) 10K type strain sequencing project: providing services to taxonomists for standard genome sequencing and annotation.</title>
        <authorList>
            <consortium name="The Broad Institute Genomics Platform"/>
            <consortium name="The Broad Institute Genome Sequencing Center for Infectious Disease"/>
            <person name="Wu L."/>
            <person name="Ma J."/>
        </authorList>
    </citation>
    <scope>NUCLEOTIDE SEQUENCE [LARGE SCALE GENOMIC DNA]</scope>
    <source>
        <strain evidence="3">TBRC 7912</strain>
    </source>
</reference>
<evidence type="ECO:0000313" key="3">
    <source>
        <dbReference type="Proteomes" id="UP001595698"/>
    </source>
</evidence>
<feature type="chain" id="PRO_5046870787" description="Secreted protein" evidence="1">
    <location>
        <begin position="29"/>
        <end position="107"/>
    </location>
</feature>
<proteinExistence type="predicted"/>
<comment type="caution">
    <text evidence="2">The sequence shown here is derived from an EMBL/GenBank/DDBJ whole genome shotgun (WGS) entry which is preliminary data.</text>
</comment>
<evidence type="ECO:0000313" key="2">
    <source>
        <dbReference type="EMBL" id="MFC3979294.1"/>
    </source>
</evidence>
<protein>
    <recommendedName>
        <fullName evidence="4">Secreted protein</fullName>
    </recommendedName>
</protein>
<feature type="signal peptide" evidence="1">
    <location>
        <begin position="1"/>
        <end position="28"/>
    </location>
</feature>
<evidence type="ECO:0000256" key="1">
    <source>
        <dbReference type="SAM" id="SignalP"/>
    </source>
</evidence>
<keyword evidence="1" id="KW-0732">Signal</keyword>
<accession>A0ABV8EUN6</accession>